<organism evidence="9 10">
    <name type="scientific">Glycomyces algeriensis</name>
    <dbReference type="NCBI Taxonomy" id="256037"/>
    <lineage>
        <taxon>Bacteria</taxon>
        <taxon>Bacillati</taxon>
        <taxon>Actinomycetota</taxon>
        <taxon>Actinomycetes</taxon>
        <taxon>Glycomycetales</taxon>
        <taxon>Glycomycetaceae</taxon>
        <taxon>Glycomyces</taxon>
    </lineage>
</organism>
<evidence type="ECO:0000256" key="5">
    <source>
        <dbReference type="ARBA" id="ARBA00022692"/>
    </source>
</evidence>
<accession>A0A9W6G6W6</accession>
<feature type="transmembrane region" description="Helical" evidence="8">
    <location>
        <begin position="207"/>
        <end position="226"/>
    </location>
</feature>
<keyword evidence="6 8" id="KW-1133">Transmembrane helix</keyword>
<feature type="transmembrane region" description="Helical" evidence="8">
    <location>
        <begin position="80"/>
        <end position="102"/>
    </location>
</feature>
<evidence type="ECO:0000256" key="2">
    <source>
        <dbReference type="ARBA" id="ARBA00009142"/>
    </source>
</evidence>
<reference evidence="9" key="1">
    <citation type="submission" date="2022-12" db="EMBL/GenBank/DDBJ databases">
        <title>Reference genome sequencing for broad-spectrum identification of bacterial and archaeal isolates by mass spectrometry.</title>
        <authorList>
            <person name="Sekiguchi Y."/>
            <person name="Tourlousse D.M."/>
        </authorList>
    </citation>
    <scope>NUCLEOTIDE SEQUENCE</scope>
    <source>
        <strain evidence="9">LLR39Z86</strain>
    </source>
</reference>
<evidence type="ECO:0000313" key="10">
    <source>
        <dbReference type="Proteomes" id="UP001144313"/>
    </source>
</evidence>
<proteinExistence type="inferred from homology"/>
<feature type="transmembrane region" description="Helical" evidence="8">
    <location>
        <begin position="238"/>
        <end position="256"/>
    </location>
</feature>
<sequence>MVPFDLDPGLFALLIAAAIFAGWVDAVVGGGGLIQLPVLLVAFPTAPTALMLGTNKMASVFGTATSAIAYSRKIKLEHRLLWPTVGLALLGSGAGALAALAVSSEALKPIIIAILLAVLVLVVAKPQLGLEPKPELHTRWRAAAVMVVCGLVIAFYDGMIGPGTGIFLAVAFTTILGMDFLAAAAHTKVVNVTTNLGALVVFAAQDNVWWLLGAVMGLGAMLGAWFGAHTAMSKGSKFVRIVLVVVVLGLLARLSWDVWTR</sequence>
<dbReference type="GO" id="GO:0005886">
    <property type="term" value="C:plasma membrane"/>
    <property type="evidence" value="ECO:0007669"/>
    <property type="project" value="UniProtKB-SubCell"/>
</dbReference>
<evidence type="ECO:0000256" key="3">
    <source>
        <dbReference type="ARBA" id="ARBA00022448"/>
    </source>
</evidence>
<gene>
    <name evidence="9" type="ORF">GALLR39Z86_13020</name>
</gene>
<feature type="transmembrane region" description="Helical" evidence="8">
    <location>
        <begin position="109"/>
        <end position="128"/>
    </location>
</feature>
<dbReference type="EMBL" id="BSDT01000001">
    <property type="protein sequence ID" value="GLI41452.1"/>
    <property type="molecule type" value="Genomic_DNA"/>
</dbReference>
<comment type="subcellular location">
    <subcellularLocation>
        <location evidence="1 8">Cell membrane</location>
        <topology evidence="1 8">Multi-pass membrane protein</topology>
    </subcellularLocation>
</comment>
<feature type="transmembrane region" description="Helical" evidence="8">
    <location>
        <begin position="166"/>
        <end position="187"/>
    </location>
</feature>
<dbReference type="PANTHER" id="PTHR30269">
    <property type="entry name" value="TRANSMEMBRANE PROTEIN YFCA"/>
    <property type="match status" value="1"/>
</dbReference>
<keyword evidence="3" id="KW-0813">Transport</keyword>
<evidence type="ECO:0000256" key="1">
    <source>
        <dbReference type="ARBA" id="ARBA00004651"/>
    </source>
</evidence>
<protein>
    <recommendedName>
        <fullName evidence="8">Probable membrane transporter protein</fullName>
    </recommendedName>
</protein>
<dbReference type="AlphaFoldDB" id="A0A9W6G6W6"/>
<evidence type="ECO:0000313" key="9">
    <source>
        <dbReference type="EMBL" id="GLI41452.1"/>
    </source>
</evidence>
<dbReference type="Pfam" id="PF01925">
    <property type="entry name" value="TauE"/>
    <property type="match status" value="1"/>
</dbReference>
<evidence type="ECO:0000256" key="4">
    <source>
        <dbReference type="ARBA" id="ARBA00022475"/>
    </source>
</evidence>
<keyword evidence="10" id="KW-1185">Reference proteome</keyword>
<evidence type="ECO:0000256" key="7">
    <source>
        <dbReference type="ARBA" id="ARBA00023136"/>
    </source>
</evidence>
<dbReference type="PANTHER" id="PTHR30269:SF0">
    <property type="entry name" value="MEMBRANE TRANSPORTER PROTEIN YFCA-RELATED"/>
    <property type="match status" value="1"/>
</dbReference>
<feature type="transmembrane region" description="Helical" evidence="8">
    <location>
        <begin position="140"/>
        <end position="159"/>
    </location>
</feature>
<keyword evidence="5 8" id="KW-0812">Transmembrane</keyword>
<evidence type="ECO:0000256" key="8">
    <source>
        <dbReference type="RuleBase" id="RU363041"/>
    </source>
</evidence>
<dbReference type="InterPro" id="IPR052017">
    <property type="entry name" value="TSUP"/>
</dbReference>
<name>A0A9W6G6W6_9ACTN</name>
<dbReference type="Proteomes" id="UP001144313">
    <property type="component" value="Unassembled WGS sequence"/>
</dbReference>
<dbReference type="InterPro" id="IPR002781">
    <property type="entry name" value="TM_pro_TauE-like"/>
</dbReference>
<keyword evidence="7 8" id="KW-0472">Membrane</keyword>
<keyword evidence="4 8" id="KW-1003">Cell membrane</keyword>
<comment type="similarity">
    <text evidence="2 8">Belongs to the 4-toluene sulfonate uptake permease (TSUP) (TC 2.A.102) family.</text>
</comment>
<comment type="caution">
    <text evidence="9">The sequence shown here is derived from an EMBL/GenBank/DDBJ whole genome shotgun (WGS) entry which is preliminary data.</text>
</comment>
<evidence type="ECO:0000256" key="6">
    <source>
        <dbReference type="ARBA" id="ARBA00022989"/>
    </source>
</evidence>